<evidence type="ECO:0000259" key="3">
    <source>
        <dbReference type="Pfam" id="PF00248"/>
    </source>
</evidence>
<accession>A0ABQ8IB18</accession>
<dbReference type="Pfam" id="PF00248">
    <property type="entry name" value="Aldo_ket_red"/>
    <property type="match status" value="1"/>
</dbReference>
<dbReference type="EMBL" id="JAFEMO010000003">
    <property type="protein sequence ID" value="KAH7573841.1"/>
    <property type="molecule type" value="Genomic_DNA"/>
</dbReference>
<dbReference type="PANTHER" id="PTHR43625">
    <property type="entry name" value="AFLATOXIN B1 ALDEHYDE REDUCTASE"/>
    <property type="match status" value="1"/>
</dbReference>
<keyword evidence="5" id="KW-1185">Reference proteome</keyword>
<name>A0ABQ8IB18_9ROSI</name>
<reference evidence="4 5" key="1">
    <citation type="submission" date="2021-02" db="EMBL/GenBank/DDBJ databases">
        <title>Plant Genome Project.</title>
        <authorList>
            <person name="Zhang R.-G."/>
        </authorList>
    </citation>
    <scope>NUCLEOTIDE SEQUENCE [LARGE SCALE GENOMIC DNA]</scope>
    <source>
        <tissue evidence="4">Leaves</tissue>
    </source>
</reference>
<dbReference type="PANTHER" id="PTHR43625:SF65">
    <property type="entry name" value="NADP-DEPENDENT OXIDOREDUCTASE DOMAIN-CONTAINING PROTEIN"/>
    <property type="match status" value="1"/>
</dbReference>
<evidence type="ECO:0000256" key="2">
    <source>
        <dbReference type="ARBA" id="ARBA00023002"/>
    </source>
</evidence>
<keyword evidence="2" id="KW-0560">Oxidoreductase</keyword>
<dbReference type="InterPro" id="IPR050791">
    <property type="entry name" value="Aldo-Keto_reductase"/>
</dbReference>
<dbReference type="InterPro" id="IPR036812">
    <property type="entry name" value="NAD(P)_OxRdtase_dom_sf"/>
</dbReference>
<comment type="caution">
    <text evidence="4">The sequence shown here is derived from an EMBL/GenBank/DDBJ whole genome shotgun (WGS) entry which is preliminary data.</text>
</comment>
<keyword evidence="1" id="KW-0521">NADP</keyword>
<evidence type="ECO:0000313" key="5">
    <source>
        <dbReference type="Proteomes" id="UP000827721"/>
    </source>
</evidence>
<sequence length="162" mass="18179">MEYSLLAREIEDDIIQLCSPLGRGFFGGKAVQESLPTESLLYFSIQDWYSFEHVFDAPLTDYTSKVQRGELVYSRVSNVATKLACTPPQLALVWLHNQGDDIIPIPGTTKVKNLDDNIGCLALKLTEDNLKEIRDAVPIDEVGGDRNFSNLSEYRIANTPRK</sequence>
<dbReference type="Proteomes" id="UP000827721">
    <property type="component" value="Unassembled WGS sequence"/>
</dbReference>
<gene>
    <name evidence="4" type="ORF">JRO89_XS03G0213600</name>
</gene>
<dbReference type="InterPro" id="IPR023210">
    <property type="entry name" value="NADP_OxRdtase_dom"/>
</dbReference>
<feature type="domain" description="NADP-dependent oxidoreductase" evidence="3">
    <location>
        <begin position="19"/>
        <end position="136"/>
    </location>
</feature>
<evidence type="ECO:0000313" key="4">
    <source>
        <dbReference type="EMBL" id="KAH7573841.1"/>
    </source>
</evidence>
<protein>
    <recommendedName>
        <fullName evidence="3">NADP-dependent oxidoreductase domain-containing protein</fullName>
    </recommendedName>
</protein>
<organism evidence="4 5">
    <name type="scientific">Xanthoceras sorbifolium</name>
    <dbReference type="NCBI Taxonomy" id="99658"/>
    <lineage>
        <taxon>Eukaryota</taxon>
        <taxon>Viridiplantae</taxon>
        <taxon>Streptophyta</taxon>
        <taxon>Embryophyta</taxon>
        <taxon>Tracheophyta</taxon>
        <taxon>Spermatophyta</taxon>
        <taxon>Magnoliopsida</taxon>
        <taxon>eudicotyledons</taxon>
        <taxon>Gunneridae</taxon>
        <taxon>Pentapetalae</taxon>
        <taxon>rosids</taxon>
        <taxon>malvids</taxon>
        <taxon>Sapindales</taxon>
        <taxon>Sapindaceae</taxon>
        <taxon>Xanthoceroideae</taxon>
        <taxon>Xanthoceras</taxon>
    </lineage>
</organism>
<evidence type="ECO:0000256" key="1">
    <source>
        <dbReference type="ARBA" id="ARBA00022857"/>
    </source>
</evidence>
<dbReference type="SUPFAM" id="SSF51430">
    <property type="entry name" value="NAD(P)-linked oxidoreductase"/>
    <property type="match status" value="1"/>
</dbReference>
<dbReference type="Gene3D" id="3.20.20.100">
    <property type="entry name" value="NADP-dependent oxidoreductase domain"/>
    <property type="match status" value="1"/>
</dbReference>
<proteinExistence type="predicted"/>